<reference evidence="1 2" key="1">
    <citation type="journal article" date="2011" name="J. Bacteriol.">
        <title>Draft genome sequence of the marine bacterium Streptomyces griseoaurantiacus M045, which produces novel manumycin-type antibiotics with a pABA core component.</title>
        <authorList>
            <person name="Li F."/>
            <person name="Jiang P."/>
            <person name="Zheng H."/>
            <person name="Wang S."/>
            <person name="Zhao G."/>
            <person name="Qin S."/>
            <person name="Liu Z."/>
        </authorList>
    </citation>
    <scope>NUCLEOTIDE SEQUENCE [LARGE SCALE GENOMIC DNA]</scope>
    <source>
        <strain evidence="1 2">M045</strain>
    </source>
</reference>
<protein>
    <submittedName>
        <fullName evidence="1">Uncharacterized protein</fullName>
    </submittedName>
</protein>
<evidence type="ECO:0000313" key="2">
    <source>
        <dbReference type="Proteomes" id="UP000003022"/>
    </source>
</evidence>
<accession>F3NIZ8</accession>
<proteinExistence type="predicted"/>
<organism evidence="1 2">
    <name type="scientific">Streptomyces griseoaurantiacus M045</name>
    <dbReference type="NCBI Taxonomy" id="996637"/>
    <lineage>
        <taxon>Bacteria</taxon>
        <taxon>Bacillati</taxon>
        <taxon>Actinomycetota</taxon>
        <taxon>Actinomycetes</taxon>
        <taxon>Kitasatosporales</taxon>
        <taxon>Streptomycetaceae</taxon>
        <taxon>Streptomyces</taxon>
        <taxon>Streptomyces aurantiacus group</taxon>
    </lineage>
</organism>
<gene>
    <name evidence="1" type="ORF">SGM_3187</name>
</gene>
<dbReference type="EMBL" id="AEYX01000036">
    <property type="protein sequence ID" value="EGG46623.1"/>
    <property type="molecule type" value="Genomic_DNA"/>
</dbReference>
<dbReference type="STRING" id="996637.SGM_3187"/>
<comment type="caution">
    <text evidence="1">The sequence shown here is derived from an EMBL/GenBank/DDBJ whole genome shotgun (WGS) entry which is preliminary data.</text>
</comment>
<dbReference type="Proteomes" id="UP000003022">
    <property type="component" value="Unassembled WGS sequence"/>
</dbReference>
<sequence length="82" mass="9002">MPVHALLRPSRAASTRSRPRHIMVRRIPRNNRPSVTKVFRGRRAAGGGRTGPDNAKARTTEVVRALIGARSGATRPRPSRVT</sequence>
<evidence type="ECO:0000313" key="1">
    <source>
        <dbReference type="EMBL" id="EGG46623.1"/>
    </source>
</evidence>
<dbReference type="AlphaFoldDB" id="F3NIZ8"/>
<keyword evidence="2" id="KW-1185">Reference proteome</keyword>
<name>F3NIZ8_9ACTN</name>